<evidence type="ECO:0000256" key="1">
    <source>
        <dbReference type="ARBA" id="ARBA00008372"/>
    </source>
</evidence>
<feature type="compositionally biased region" description="Low complexity" evidence="2">
    <location>
        <begin position="701"/>
        <end position="714"/>
    </location>
</feature>
<dbReference type="OrthoDB" id="414075at2759"/>
<dbReference type="PANTHER" id="PTHR15092:SF22">
    <property type="entry name" value="POLY(A)-SPECIFIC RIBONUCLEASE PNLDC1"/>
    <property type="match status" value="1"/>
</dbReference>
<dbReference type="EMBL" id="CAMXCT030001306">
    <property type="protein sequence ID" value="CAL4776153.1"/>
    <property type="molecule type" value="Genomic_DNA"/>
</dbReference>
<protein>
    <submittedName>
        <fullName evidence="5">Poly(A)-specific ribonuclease PARN (Polyadenylate-specific ribonuclease)</fullName>
    </submittedName>
</protein>
<feature type="compositionally biased region" description="Acidic residues" evidence="2">
    <location>
        <begin position="758"/>
        <end position="767"/>
    </location>
</feature>
<dbReference type="SUPFAM" id="SSF53098">
    <property type="entry name" value="Ribonuclease H-like"/>
    <property type="match status" value="1"/>
</dbReference>
<dbReference type="InterPro" id="IPR036397">
    <property type="entry name" value="RNaseH_sf"/>
</dbReference>
<comment type="similarity">
    <text evidence="1">Belongs to the CAF1 family.</text>
</comment>
<feature type="compositionally biased region" description="Acidic residues" evidence="2">
    <location>
        <begin position="781"/>
        <end position="790"/>
    </location>
</feature>
<evidence type="ECO:0000313" key="4">
    <source>
        <dbReference type="EMBL" id="CAL1142216.1"/>
    </source>
</evidence>
<name>A0A9P1CEK4_9DINO</name>
<dbReference type="InterPro" id="IPR006941">
    <property type="entry name" value="RNase_CAF1"/>
</dbReference>
<evidence type="ECO:0000313" key="5">
    <source>
        <dbReference type="EMBL" id="CAL4776153.1"/>
    </source>
</evidence>
<accession>A0A9P1CEK4</accession>
<feature type="compositionally biased region" description="Low complexity" evidence="2">
    <location>
        <begin position="807"/>
        <end position="821"/>
    </location>
</feature>
<gene>
    <name evidence="3" type="ORF">C1SCF055_LOCUS15962</name>
</gene>
<dbReference type="GO" id="GO:0000175">
    <property type="term" value="F:3'-5'-RNA exonuclease activity"/>
    <property type="evidence" value="ECO:0007669"/>
    <property type="project" value="TreeGrafter"/>
</dbReference>
<organism evidence="3">
    <name type="scientific">Cladocopium goreaui</name>
    <dbReference type="NCBI Taxonomy" id="2562237"/>
    <lineage>
        <taxon>Eukaryota</taxon>
        <taxon>Sar</taxon>
        <taxon>Alveolata</taxon>
        <taxon>Dinophyceae</taxon>
        <taxon>Suessiales</taxon>
        <taxon>Symbiodiniaceae</taxon>
        <taxon>Cladocopium</taxon>
    </lineage>
</organism>
<dbReference type="Pfam" id="PF04857">
    <property type="entry name" value="CAF1"/>
    <property type="match status" value="1"/>
</dbReference>
<feature type="compositionally biased region" description="Basic and acidic residues" evidence="2">
    <location>
        <begin position="727"/>
        <end position="744"/>
    </location>
</feature>
<feature type="compositionally biased region" description="Acidic residues" evidence="2">
    <location>
        <begin position="826"/>
        <end position="852"/>
    </location>
</feature>
<evidence type="ECO:0000313" key="6">
    <source>
        <dbReference type="Proteomes" id="UP001152797"/>
    </source>
</evidence>
<evidence type="ECO:0000256" key="2">
    <source>
        <dbReference type="SAM" id="MobiDB-lite"/>
    </source>
</evidence>
<keyword evidence="6" id="KW-1185">Reference proteome</keyword>
<dbReference type="Proteomes" id="UP001152797">
    <property type="component" value="Unassembled WGS sequence"/>
</dbReference>
<feature type="compositionally biased region" description="Basic and acidic residues" evidence="2">
    <location>
        <begin position="768"/>
        <end position="780"/>
    </location>
</feature>
<reference evidence="4" key="2">
    <citation type="submission" date="2024-04" db="EMBL/GenBank/DDBJ databases">
        <authorList>
            <person name="Chen Y."/>
            <person name="Shah S."/>
            <person name="Dougan E. K."/>
            <person name="Thang M."/>
            <person name="Chan C."/>
        </authorList>
    </citation>
    <scope>NUCLEOTIDE SEQUENCE [LARGE SCALE GENOMIC DNA]</scope>
</reference>
<reference evidence="3" key="1">
    <citation type="submission" date="2022-10" db="EMBL/GenBank/DDBJ databases">
        <authorList>
            <person name="Chen Y."/>
            <person name="Dougan E. K."/>
            <person name="Chan C."/>
            <person name="Rhodes N."/>
            <person name="Thang M."/>
        </authorList>
    </citation>
    <scope>NUCLEOTIDE SEQUENCE</scope>
</reference>
<dbReference type="PANTHER" id="PTHR15092">
    <property type="entry name" value="POLY A -SPECIFIC RIBONUCLEASE/TARGET OF EGR1, MEMBER 1"/>
    <property type="match status" value="1"/>
</dbReference>
<evidence type="ECO:0000313" key="3">
    <source>
        <dbReference type="EMBL" id="CAI3988841.1"/>
    </source>
</evidence>
<dbReference type="EMBL" id="CAMXCT020001306">
    <property type="protein sequence ID" value="CAL1142216.1"/>
    <property type="molecule type" value="Genomic_DNA"/>
</dbReference>
<dbReference type="InterPro" id="IPR012337">
    <property type="entry name" value="RNaseH-like_sf"/>
</dbReference>
<dbReference type="AlphaFoldDB" id="A0A9P1CEK4"/>
<comment type="caution">
    <text evidence="3">The sequence shown here is derived from an EMBL/GenBank/DDBJ whole genome shotgun (WGS) entry which is preliminary data.</text>
</comment>
<proteinExistence type="inferred from homology"/>
<dbReference type="InterPro" id="IPR051181">
    <property type="entry name" value="CAF1_poly(A)_ribonucleases"/>
</dbReference>
<dbReference type="GO" id="GO:0003723">
    <property type="term" value="F:RNA binding"/>
    <property type="evidence" value="ECO:0007669"/>
    <property type="project" value="TreeGrafter"/>
</dbReference>
<sequence>MNVTKKNFDEIADEIERLLPSAEFVAIDEEMTGISLPGCEEQVADLPAARYGKMRKVATNYNIIQFGVALFTKDTDKKYIVHVFNFYAFPEKGFVNMEAGSVHFNSRNGMDWNKWILGGIPYVDKESAEKLRQSIFPAPETVQPQPQQTGKQRIVLSNPQDIETTTKAVESLKGWLLDEGRKEEKELELLTTNSYLRRFLYEHLRESMPDLVLESRPTKARGLSTMVALRLTNTEKLEREAKLQKEKETEFRSKLGLRRIFLALAAARKTLVGHALLFDLLFAFSHFEGLPESYEEFKELSRQFFPSFFDTQVLAKSHLFRMKPQNVDRGQEEQTEQTKTARFSSLALGQVYKVLKQEAEEALSCGQAIVKFNLAEGHERYDNSASFHEAGYDAFITGCVFAYMCDAVGRRPDEFNGHLMMFRGLYNFNLLGDDELLTKGTYLHIKGLKGRGVQDLQDSLQVVLKDVAKKHQNCEQLPTDYEIKWVDDDSAFAIFSEKARELVDMVCAETEVTGANGLNFTLGEHWLQCANMPGNSQCGRAVVNAMTHDFVLHPDQFIGLSIKSSYTEFQAYFHNSGKMHNCPRPCLEMEQACVPWTPNFPGINSVHDIRYQMAQHPNWWPELSSKSSDKDIVKALYTRGTKGVPRVCEDDEAPGHHIDYDEAASEQTESDIKAVQELLDRQKSHGTEVLDGSNEGGAGDDGWAADGDSSAEDGAWSDRSEDEASPAEEKEVSSGEGPEESKEASEEETPVETKETSAEESAEDAEEAKEASSEQKPKETEDGESFEDGAGDQGLQWPSHQEHHVYSESSESSESQSSSESHGFDGSDDFDGSDAENLDGDDAQDYGSEEASEMPCFQRGRSFSMLDVPEHVPLTVPDRDACQAQCSQSSAAHFLFYEPTKLCHCPPEGAVPMEVGSEFVSGDVNCFDGVVGKSDAKVPRLNSIGLNVTPGLMALIGCSMLAAVGLPNPRYRDSRQRTCAYIMSLCIHLLEFSGCAHLPREADPARRVTHKHPACLLPWCAHDSLLLGATKKRAAKFNWLGLIKR</sequence>
<dbReference type="Gene3D" id="3.30.420.10">
    <property type="entry name" value="Ribonuclease H-like superfamily/Ribonuclease H"/>
    <property type="match status" value="2"/>
</dbReference>
<feature type="region of interest" description="Disordered" evidence="2">
    <location>
        <begin position="686"/>
        <end position="853"/>
    </location>
</feature>
<dbReference type="EMBL" id="CAMXCT010001306">
    <property type="protein sequence ID" value="CAI3988841.1"/>
    <property type="molecule type" value="Genomic_DNA"/>
</dbReference>